<dbReference type="Proteomes" id="UP000830671">
    <property type="component" value="Chromosome 8"/>
</dbReference>
<evidence type="ECO:0000256" key="6">
    <source>
        <dbReference type="RuleBase" id="RU361187"/>
    </source>
</evidence>
<evidence type="ECO:0000256" key="4">
    <source>
        <dbReference type="ARBA" id="ARBA00023295"/>
    </source>
</evidence>
<evidence type="ECO:0000256" key="5">
    <source>
        <dbReference type="PIRSR" id="PIRSR606710-2"/>
    </source>
</evidence>
<dbReference type="InterPro" id="IPR023296">
    <property type="entry name" value="Glyco_hydro_beta-prop_sf"/>
</dbReference>
<sequence length="326" mass="36965">MAPLINHLYTADPSAHVFNGKVYIYPSHDRETDIKFNDNGDQYDMADYHVFSTSSLDPLEPVVDHGVVLKTEDVPWVSKQLWAPDAAYKDGKYYLYFPARDKQDVFRIGVAVSDKPEGPFTPDPEPIKGSYSIDPASFVDDDGQGYLYFGGLWGGQLQCYQKGNEVFEKQWLGAQEPSGEGVYALGPRVAKLTGDMHQFDGEVQEIQILAPETGKPILADDHDRRFFEAAWLHKRDGLYYFSYSTGDTHYLCYATSESPLGPFTYGGRILEPVLGWTTHHSIVEFKGQWWLFHHDCELSKGVDHLRSVKVKEIFHDKDGKIVTEKP</sequence>
<keyword evidence="8" id="KW-1185">Reference proteome</keyword>
<dbReference type="PANTHER" id="PTHR43772:SF2">
    <property type="entry name" value="PUTATIVE (AFU_ORTHOLOGUE AFUA_2G04480)-RELATED"/>
    <property type="match status" value="1"/>
</dbReference>
<proteinExistence type="inferred from homology"/>
<dbReference type="RefSeq" id="XP_049150902.1">
    <property type="nucleotide sequence ID" value="XM_049293756.1"/>
</dbReference>
<gene>
    <name evidence="7" type="ORF">CLUP02_14830</name>
</gene>
<dbReference type="GO" id="GO:0004553">
    <property type="term" value="F:hydrolase activity, hydrolyzing O-glycosyl compounds"/>
    <property type="evidence" value="ECO:0007669"/>
    <property type="project" value="InterPro"/>
</dbReference>
<reference evidence="7" key="1">
    <citation type="journal article" date="2021" name="Mol. Plant Microbe Interact.">
        <title>Complete Genome Sequence of the Plant-Pathogenic Fungus Colletotrichum lupini.</title>
        <authorList>
            <person name="Baroncelli R."/>
            <person name="Pensec F."/>
            <person name="Da Lio D."/>
            <person name="Boufleur T."/>
            <person name="Vicente I."/>
            <person name="Sarrocco S."/>
            <person name="Picot A."/>
            <person name="Baraldi E."/>
            <person name="Sukno S."/>
            <person name="Thon M."/>
            <person name="Le Floch G."/>
        </authorList>
    </citation>
    <scope>NUCLEOTIDE SEQUENCE</scope>
    <source>
        <strain evidence="7">IMI 504893</strain>
    </source>
</reference>
<dbReference type="CDD" id="cd18619">
    <property type="entry name" value="GH43_CoXyl43_like"/>
    <property type="match status" value="1"/>
</dbReference>
<dbReference type="AlphaFoldDB" id="A0A9Q8WN35"/>
<feature type="site" description="Important for catalytic activity, responsible for pKa modulation of the active site Glu and correct orientation of both the proton donor and substrate" evidence="5">
    <location>
        <position position="134"/>
    </location>
</feature>
<evidence type="ECO:0000313" key="7">
    <source>
        <dbReference type="EMBL" id="UQC89301.1"/>
    </source>
</evidence>
<dbReference type="PANTHER" id="PTHR43772">
    <property type="entry name" value="ENDO-1,4-BETA-XYLANASE"/>
    <property type="match status" value="1"/>
</dbReference>
<protein>
    <submittedName>
        <fullName evidence="7">Glycosyl hydrolase family 43</fullName>
    </submittedName>
</protein>
<organism evidence="7 8">
    <name type="scientific">Colletotrichum lupini</name>
    <dbReference type="NCBI Taxonomy" id="145971"/>
    <lineage>
        <taxon>Eukaryota</taxon>
        <taxon>Fungi</taxon>
        <taxon>Dikarya</taxon>
        <taxon>Ascomycota</taxon>
        <taxon>Pezizomycotina</taxon>
        <taxon>Sordariomycetes</taxon>
        <taxon>Hypocreomycetidae</taxon>
        <taxon>Glomerellales</taxon>
        <taxon>Glomerellaceae</taxon>
        <taxon>Colletotrichum</taxon>
        <taxon>Colletotrichum acutatum species complex</taxon>
    </lineage>
</organism>
<dbReference type="GO" id="GO:0005975">
    <property type="term" value="P:carbohydrate metabolic process"/>
    <property type="evidence" value="ECO:0007669"/>
    <property type="project" value="InterPro"/>
</dbReference>
<dbReference type="GeneID" id="73348766"/>
<evidence type="ECO:0000256" key="2">
    <source>
        <dbReference type="ARBA" id="ARBA00022801"/>
    </source>
</evidence>
<evidence type="ECO:0000313" key="8">
    <source>
        <dbReference type="Proteomes" id="UP000830671"/>
    </source>
</evidence>
<accession>A0A9Q8WN35</accession>
<dbReference type="KEGG" id="clup:CLUP02_14830"/>
<keyword evidence="3" id="KW-0119">Carbohydrate metabolism</keyword>
<dbReference type="EMBL" id="CP019480">
    <property type="protein sequence ID" value="UQC89301.1"/>
    <property type="molecule type" value="Genomic_DNA"/>
</dbReference>
<name>A0A9Q8WN35_9PEZI</name>
<evidence type="ECO:0000256" key="3">
    <source>
        <dbReference type="ARBA" id="ARBA00023277"/>
    </source>
</evidence>
<keyword evidence="2 6" id="KW-0378">Hydrolase</keyword>
<dbReference type="Pfam" id="PF04616">
    <property type="entry name" value="Glyco_hydro_43"/>
    <property type="match status" value="1"/>
</dbReference>
<dbReference type="InterPro" id="IPR006710">
    <property type="entry name" value="Glyco_hydro_43"/>
</dbReference>
<evidence type="ECO:0000256" key="1">
    <source>
        <dbReference type="ARBA" id="ARBA00009865"/>
    </source>
</evidence>
<dbReference type="InterPro" id="IPR052176">
    <property type="entry name" value="Glycosyl_Hydrlase_43_Enz"/>
</dbReference>
<dbReference type="Gene3D" id="2.115.10.20">
    <property type="entry name" value="Glycosyl hydrolase domain, family 43"/>
    <property type="match status" value="1"/>
</dbReference>
<comment type="similarity">
    <text evidence="1 6">Belongs to the glycosyl hydrolase 43 family.</text>
</comment>
<dbReference type="SUPFAM" id="SSF75005">
    <property type="entry name" value="Arabinanase/levansucrase/invertase"/>
    <property type="match status" value="1"/>
</dbReference>
<keyword evidence="4 6" id="KW-0326">Glycosidase</keyword>